<dbReference type="PROSITE" id="PS51819">
    <property type="entry name" value="VOC"/>
    <property type="match status" value="1"/>
</dbReference>
<feature type="domain" description="VOC" evidence="1">
    <location>
        <begin position="18"/>
        <end position="143"/>
    </location>
</feature>
<dbReference type="PANTHER" id="PTHR36113">
    <property type="entry name" value="LYASE, PUTATIVE-RELATED-RELATED"/>
    <property type="match status" value="1"/>
</dbReference>
<dbReference type="Gene3D" id="3.10.180.10">
    <property type="entry name" value="2,3-Dihydroxybiphenyl 1,2-Dioxygenase, domain 1"/>
    <property type="match status" value="1"/>
</dbReference>
<gene>
    <name evidence="2" type="ordered locus">Bcav_1024</name>
</gene>
<accession>C5C099</accession>
<dbReference type="Pfam" id="PF13669">
    <property type="entry name" value="Glyoxalase_4"/>
    <property type="match status" value="1"/>
</dbReference>
<evidence type="ECO:0000259" key="1">
    <source>
        <dbReference type="PROSITE" id="PS51819"/>
    </source>
</evidence>
<dbReference type="KEGG" id="bcv:Bcav_1024"/>
<dbReference type="InterPro" id="IPR029068">
    <property type="entry name" value="Glyas_Bleomycin-R_OHBP_Dase"/>
</dbReference>
<evidence type="ECO:0000313" key="3">
    <source>
        <dbReference type="Proteomes" id="UP000007962"/>
    </source>
</evidence>
<dbReference type="InterPro" id="IPR037523">
    <property type="entry name" value="VOC_core"/>
</dbReference>
<dbReference type="STRING" id="471853.Bcav_1024"/>
<dbReference type="InterPro" id="IPR051332">
    <property type="entry name" value="Fosfomycin_Res_Enzymes"/>
</dbReference>
<keyword evidence="3" id="KW-1185">Reference proteome</keyword>
<proteinExistence type="predicted"/>
<evidence type="ECO:0000313" key="2">
    <source>
        <dbReference type="EMBL" id="ACQ79285.1"/>
    </source>
</evidence>
<sequence length="150" mass="16447">MSRVSRLAATISGVRTGAIHHVELWVEDLPEATASWGWLLGRLGYSAYDTWADGASWRLGDAYVVVEAGPDRRPGVHDRQLPGLNHLAFWGGTRAEVDALCREAPNHGWRLLFTDRYPYAGGPDHYACYLENDGGFEVEIVAEPVEGGPG</sequence>
<reference evidence="2 3" key="1">
    <citation type="journal article" date="2009" name="Stand. Genomic Sci.">
        <title>Complete genome sequence of Beutenbergia cavernae type strain (HKI 0122).</title>
        <authorList>
            <person name="Land M."/>
            <person name="Pukall R."/>
            <person name="Abt B."/>
            <person name="Goker M."/>
            <person name="Rohde M."/>
            <person name="Glavina Del Rio T."/>
            <person name="Tice H."/>
            <person name="Copeland A."/>
            <person name="Cheng J.F."/>
            <person name="Lucas S."/>
            <person name="Chen F."/>
            <person name="Nolan M."/>
            <person name="Bruce D."/>
            <person name="Goodwin L."/>
            <person name="Pitluck S."/>
            <person name="Ivanova N."/>
            <person name="Mavromatis K."/>
            <person name="Ovchinnikova G."/>
            <person name="Pati A."/>
            <person name="Chen A."/>
            <person name="Palaniappan K."/>
            <person name="Hauser L."/>
            <person name="Chang Y.J."/>
            <person name="Jefferies C.C."/>
            <person name="Saunders E."/>
            <person name="Brettin T."/>
            <person name="Detter J.C."/>
            <person name="Han C."/>
            <person name="Chain P."/>
            <person name="Bristow J."/>
            <person name="Eisen J.A."/>
            <person name="Markowitz V."/>
            <person name="Hugenholtz P."/>
            <person name="Kyrpides N.C."/>
            <person name="Klenk H.P."/>
            <person name="Lapidus A."/>
        </authorList>
    </citation>
    <scope>NUCLEOTIDE SEQUENCE [LARGE SCALE GENOMIC DNA]</scope>
    <source>
        <strain evidence="3">ATCC BAA-8 / DSM 12333 / NBRC 16432</strain>
    </source>
</reference>
<dbReference type="AlphaFoldDB" id="C5C099"/>
<dbReference type="EMBL" id="CP001618">
    <property type="protein sequence ID" value="ACQ79285.1"/>
    <property type="molecule type" value="Genomic_DNA"/>
</dbReference>
<dbReference type="SUPFAM" id="SSF54593">
    <property type="entry name" value="Glyoxalase/Bleomycin resistance protein/Dihydroxybiphenyl dioxygenase"/>
    <property type="match status" value="1"/>
</dbReference>
<name>C5C099_BEUC1</name>
<dbReference type="PANTHER" id="PTHR36113:SF6">
    <property type="entry name" value="FOSFOMYCIN RESISTANCE PROTEIN FOSX"/>
    <property type="match status" value="1"/>
</dbReference>
<protein>
    <recommendedName>
        <fullName evidence="1">VOC domain-containing protein</fullName>
    </recommendedName>
</protein>
<organism evidence="2 3">
    <name type="scientific">Beutenbergia cavernae (strain ATCC BAA-8 / DSM 12333 / CCUG 43141 / JCM 11478 / NBRC 16432 / NCIMB 13614 / HKI 0122)</name>
    <dbReference type="NCBI Taxonomy" id="471853"/>
    <lineage>
        <taxon>Bacteria</taxon>
        <taxon>Bacillati</taxon>
        <taxon>Actinomycetota</taxon>
        <taxon>Actinomycetes</taxon>
        <taxon>Micrococcales</taxon>
        <taxon>Beutenbergiaceae</taxon>
        <taxon>Beutenbergia</taxon>
    </lineage>
</organism>
<dbReference type="Proteomes" id="UP000007962">
    <property type="component" value="Chromosome"/>
</dbReference>
<dbReference type="eggNOG" id="COG0346">
    <property type="taxonomic scope" value="Bacteria"/>
</dbReference>
<dbReference type="HOGENOM" id="CLU_046006_9_0_11"/>